<gene>
    <name evidence="5" type="ORF">Purlil1_2522</name>
</gene>
<evidence type="ECO:0000256" key="4">
    <source>
        <dbReference type="SAM" id="MobiDB-lite"/>
    </source>
</evidence>
<feature type="compositionally biased region" description="Acidic residues" evidence="4">
    <location>
        <begin position="389"/>
        <end position="402"/>
    </location>
</feature>
<evidence type="ECO:0008006" key="7">
    <source>
        <dbReference type="Google" id="ProtNLM"/>
    </source>
</evidence>
<name>A0ABR0CB27_PURLI</name>
<feature type="coiled-coil region" evidence="3">
    <location>
        <begin position="214"/>
        <end position="241"/>
    </location>
</feature>
<dbReference type="Proteomes" id="UP001287286">
    <property type="component" value="Unassembled WGS sequence"/>
</dbReference>
<organism evidence="5 6">
    <name type="scientific">Purpureocillium lilacinum</name>
    <name type="common">Paecilomyces lilacinus</name>
    <dbReference type="NCBI Taxonomy" id="33203"/>
    <lineage>
        <taxon>Eukaryota</taxon>
        <taxon>Fungi</taxon>
        <taxon>Dikarya</taxon>
        <taxon>Ascomycota</taxon>
        <taxon>Pezizomycotina</taxon>
        <taxon>Sordariomycetes</taxon>
        <taxon>Hypocreomycetidae</taxon>
        <taxon>Hypocreales</taxon>
        <taxon>Ophiocordycipitaceae</taxon>
        <taxon>Purpureocillium</taxon>
    </lineage>
</organism>
<feature type="region of interest" description="Disordered" evidence="4">
    <location>
        <begin position="260"/>
        <end position="420"/>
    </location>
</feature>
<dbReference type="EMBL" id="JAWRVI010000006">
    <property type="protein sequence ID" value="KAK4093365.1"/>
    <property type="molecule type" value="Genomic_DNA"/>
</dbReference>
<dbReference type="InterPro" id="IPR008501">
    <property type="entry name" value="THOC7/Mft1"/>
</dbReference>
<keyword evidence="6" id="KW-1185">Reference proteome</keyword>
<comment type="subcellular location">
    <subcellularLocation>
        <location evidence="1">Nucleus</location>
    </subcellularLocation>
</comment>
<evidence type="ECO:0000256" key="3">
    <source>
        <dbReference type="SAM" id="Coils"/>
    </source>
</evidence>
<dbReference type="Pfam" id="PF05615">
    <property type="entry name" value="THOC7"/>
    <property type="match status" value="1"/>
</dbReference>
<evidence type="ECO:0000256" key="2">
    <source>
        <dbReference type="ARBA" id="ARBA00023242"/>
    </source>
</evidence>
<evidence type="ECO:0000313" key="6">
    <source>
        <dbReference type="Proteomes" id="UP001287286"/>
    </source>
</evidence>
<keyword evidence="2" id="KW-0539">Nucleus</keyword>
<proteinExistence type="predicted"/>
<protein>
    <recommendedName>
        <fullName evidence="7">Tho complex subunit 7/Mft1p</fullName>
    </recommendedName>
</protein>
<feature type="compositionally biased region" description="Basic and acidic residues" evidence="4">
    <location>
        <begin position="260"/>
        <end position="276"/>
    </location>
</feature>
<keyword evidence="3" id="KW-0175">Coiled coil</keyword>
<evidence type="ECO:0000313" key="5">
    <source>
        <dbReference type="EMBL" id="KAK4093365.1"/>
    </source>
</evidence>
<comment type="caution">
    <text evidence="5">The sequence shown here is derived from an EMBL/GenBank/DDBJ whole genome shotgun (WGS) entry which is preliminary data.</text>
</comment>
<accession>A0ABR0CB27</accession>
<feature type="compositionally biased region" description="Basic and acidic residues" evidence="4">
    <location>
        <begin position="372"/>
        <end position="388"/>
    </location>
</feature>
<evidence type="ECO:0000256" key="1">
    <source>
        <dbReference type="ARBA" id="ARBA00004123"/>
    </source>
</evidence>
<reference evidence="5 6" key="1">
    <citation type="journal article" date="2024" name="Microbiol. Resour. Announc.">
        <title>Genome annotations for the ascomycete fungi Trichoderma harzianum, Trichoderma aggressivum, and Purpureocillium lilacinum.</title>
        <authorList>
            <person name="Beijen E.P.W."/>
            <person name="Ohm R.A."/>
        </authorList>
    </citation>
    <scope>NUCLEOTIDE SEQUENCE [LARGE SCALE GENOMIC DNA]</scope>
    <source>
        <strain evidence="5 6">CBS 150709</strain>
    </source>
</reference>
<feature type="compositionally biased region" description="Basic and acidic residues" evidence="4">
    <location>
        <begin position="340"/>
        <end position="360"/>
    </location>
</feature>
<sequence length="420" mass="47150">MRQSMDGCRLHSVNYIRNLPAHSLSNLPALARSLPTTVESLHANPTSHKDDSHDALGRQVLGPTMASWELLDERSESELHKTRLLNVEEKPFKRITKRLGAISSAVSSAGEARNGAEPTSALLTSDSLREDLTFDFAAFDSSIARFQFLHDANQRERERYEADKQQILAECQEVRGSNGQLREQLEAARATLAQRKKFDELAEKITSNRLLRPREDQRVNLAKLEDECRDLERESETYSATWRERRDQFNKIMEEGMMLRRQIRDEKEEVDRREGMNEGGEDDADADKEDKEGQTPKNAPSEHPTPRPDGDSQTKAGESEGETPRPVSSGALTPSAGTPRPEKPKTKSSLSRDARQRLEAQDAPTPSSQADDAPREDVEMEEREQLDKEDIEEGEELDEEGGEASGDKPASNADTMEVDD</sequence>